<evidence type="ECO:0000256" key="2">
    <source>
        <dbReference type="ARBA" id="ARBA00022692"/>
    </source>
</evidence>
<dbReference type="GO" id="GO:0005886">
    <property type="term" value="C:plasma membrane"/>
    <property type="evidence" value="ECO:0007669"/>
    <property type="project" value="UniProtKB-SubCell"/>
</dbReference>
<dbReference type="Pfam" id="PF02618">
    <property type="entry name" value="YceG"/>
    <property type="match status" value="1"/>
</dbReference>
<evidence type="ECO:0000313" key="8">
    <source>
        <dbReference type="EMBL" id="BAU48427.1"/>
    </source>
</evidence>
<dbReference type="InterPro" id="IPR003770">
    <property type="entry name" value="MLTG-like"/>
</dbReference>
<evidence type="ECO:0000256" key="4">
    <source>
        <dbReference type="ARBA" id="ARBA00023136"/>
    </source>
</evidence>
<comment type="similarity">
    <text evidence="7">Belongs to the transglycosylase MltG family.</text>
</comment>
<keyword evidence="3 7" id="KW-1133">Transmembrane helix</keyword>
<evidence type="ECO:0000313" key="9">
    <source>
        <dbReference type="Proteomes" id="UP000218899"/>
    </source>
</evidence>
<keyword evidence="2 7" id="KW-0812">Transmembrane</keyword>
<protein>
    <recommendedName>
        <fullName evidence="7">Endolytic murein transglycosylase</fullName>
        <ecNumber evidence="7">4.2.2.29</ecNumber>
    </recommendedName>
    <alternativeName>
        <fullName evidence="7">Peptidoglycan lytic transglycosylase</fullName>
    </alternativeName>
    <alternativeName>
        <fullName evidence="7">Peptidoglycan polymerization terminase</fullName>
    </alternativeName>
</protein>
<keyword evidence="9" id="KW-1185">Reference proteome</keyword>
<dbReference type="KEGG" id="sva:SVA_1873"/>
<dbReference type="GO" id="GO:0009252">
    <property type="term" value="P:peptidoglycan biosynthetic process"/>
    <property type="evidence" value="ECO:0007669"/>
    <property type="project" value="UniProtKB-UniRule"/>
</dbReference>
<dbReference type="HAMAP" id="MF_02065">
    <property type="entry name" value="MltG"/>
    <property type="match status" value="1"/>
</dbReference>
<dbReference type="CDD" id="cd08010">
    <property type="entry name" value="MltG_like"/>
    <property type="match status" value="1"/>
</dbReference>
<name>A0A1B4VDN6_9GAMM</name>
<organism evidence="8 9">
    <name type="scientific">Sulfurifustis variabilis</name>
    <dbReference type="NCBI Taxonomy" id="1675686"/>
    <lineage>
        <taxon>Bacteria</taxon>
        <taxon>Pseudomonadati</taxon>
        <taxon>Pseudomonadota</taxon>
        <taxon>Gammaproteobacteria</taxon>
        <taxon>Acidiferrobacterales</taxon>
        <taxon>Acidiferrobacteraceae</taxon>
        <taxon>Sulfurifustis</taxon>
    </lineage>
</organism>
<evidence type="ECO:0000256" key="7">
    <source>
        <dbReference type="HAMAP-Rule" id="MF_02065"/>
    </source>
</evidence>
<comment type="catalytic activity">
    <reaction evidence="7">
        <text>a peptidoglycan chain = a peptidoglycan chain with N-acetyl-1,6-anhydromuramyl-[peptide] at the reducing end + a peptidoglycan chain with N-acetylglucosamine at the non-reducing end.</text>
        <dbReference type="EC" id="4.2.2.29"/>
    </reaction>
</comment>
<reference evidence="8 9" key="1">
    <citation type="submission" date="2015-08" db="EMBL/GenBank/DDBJ databases">
        <title>Complete genome sequence of Sulfurifustis variabilis.</title>
        <authorList>
            <person name="Miura A."/>
            <person name="Kojima H."/>
            <person name="Fukui M."/>
        </authorList>
    </citation>
    <scope>NUCLEOTIDE SEQUENCE [LARGE SCALE GENOMIC DNA]</scope>
    <source>
        <strain evidence="9">skN76</strain>
    </source>
</reference>
<feature type="site" description="Important for catalytic activity" evidence="7">
    <location>
        <position position="214"/>
    </location>
</feature>
<keyword evidence="4 7" id="KW-0472">Membrane</keyword>
<comment type="function">
    <text evidence="7">Functions as a peptidoglycan terminase that cleaves nascent peptidoglycan strands endolytically to terminate their elongation.</text>
</comment>
<keyword evidence="1 7" id="KW-1003">Cell membrane</keyword>
<feature type="transmembrane region" description="Helical" evidence="7">
    <location>
        <begin position="9"/>
        <end position="28"/>
    </location>
</feature>
<evidence type="ECO:0000256" key="6">
    <source>
        <dbReference type="ARBA" id="ARBA00023316"/>
    </source>
</evidence>
<dbReference type="Proteomes" id="UP000218899">
    <property type="component" value="Chromosome"/>
</dbReference>
<evidence type="ECO:0000256" key="1">
    <source>
        <dbReference type="ARBA" id="ARBA00022475"/>
    </source>
</evidence>
<keyword evidence="7" id="KW-0997">Cell inner membrane</keyword>
<dbReference type="PANTHER" id="PTHR30518">
    <property type="entry name" value="ENDOLYTIC MUREIN TRANSGLYCOSYLASE"/>
    <property type="match status" value="1"/>
</dbReference>
<evidence type="ECO:0000256" key="3">
    <source>
        <dbReference type="ARBA" id="ARBA00022989"/>
    </source>
</evidence>
<gene>
    <name evidence="7" type="primary">mltG</name>
    <name evidence="8" type="ORF">SVA_1873</name>
</gene>
<dbReference type="NCBIfam" id="TIGR00247">
    <property type="entry name" value="endolytic transglycosylase MltG"/>
    <property type="match status" value="1"/>
</dbReference>
<dbReference type="EMBL" id="AP014936">
    <property type="protein sequence ID" value="BAU48427.1"/>
    <property type="molecule type" value="Genomic_DNA"/>
</dbReference>
<dbReference type="AlphaFoldDB" id="A0A1B4VDN6"/>
<dbReference type="EC" id="4.2.2.29" evidence="7"/>
<dbReference type="RefSeq" id="WP_096460936.1">
    <property type="nucleotide sequence ID" value="NZ_AP014936.1"/>
</dbReference>
<sequence>MWRGALKTIVAATVGLVVAGGVYLYWAWHHPLAPGSEEYLVKPGTPLRALARELTGRGVLPEPYSLLALAHLRGQSRLLKAGEYRFADGMTASQLLDQVVAGRVVEYPLVLVEGWNFEQVRRALAGAPKLAQTLQGLPDEEVMRRLGYPGLHPEGRFFPDTYYYSAGHTDLALLQRAFERMRARLEQEWERRAPDLPYRTIDEALIMASIVEKETGRPEERTLIAGVFVNRLRRGMRLQTDPTVIYGLGAAYDGNIRARDLRRDNPYNTYTRAGLPPTPIAMPGGEALAAAMRPAATDALYFVSRGDGSHVFSATLKEHNAAVIKYQLKGTARPFSSSRGNGGGPRQRQAR</sequence>
<comment type="subcellular location">
    <subcellularLocation>
        <location evidence="7">Cell inner membrane</location>
        <topology evidence="7">Single-pass membrane protein</topology>
    </subcellularLocation>
</comment>
<dbReference type="Gene3D" id="3.30.160.60">
    <property type="entry name" value="Classic Zinc Finger"/>
    <property type="match status" value="1"/>
</dbReference>
<dbReference type="PANTHER" id="PTHR30518:SF2">
    <property type="entry name" value="ENDOLYTIC MUREIN TRANSGLYCOSYLASE"/>
    <property type="match status" value="1"/>
</dbReference>
<dbReference type="GO" id="GO:0008932">
    <property type="term" value="F:lytic endotransglycosylase activity"/>
    <property type="evidence" value="ECO:0007669"/>
    <property type="project" value="UniProtKB-UniRule"/>
</dbReference>
<dbReference type="OrthoDB" id="9814591at2"/>
<dbReference type="Gene3D" id="3.30.1490.480">
    <property type="entry name" value="Endolytic murein transglycosylase"/>
    <property type="match status" value="1"/>
</dbReference>
<accession>A0A1B4VDN6</accession>
<keyword evidence="5 7" id="KW-0456">Lyase</keyword>
<dbReference type="GO" id="GO:0071555">
    <property type="term" value="P:cell wall organization"/>
    <property type="evidence" value="ECO:0007669"/>
    <property type="project" value="UniProtKB-KW"/>
</dbReference>
<proteinExistence type="inferred from homology"/>
<evidence type="ECO:0000256" key="5">
    <source>
        <dbReference type="ARBA" id="ARBA00023239"/>
    </source>
</evidence>
<keyword evidence="6 7" id="KW-0961">Cell wall biogenesis/degradation</keyword>